<feature type="domain" description="Aminoglycoside phosphotransferase" evidence="3">
    <location>
        <begin position="77"/>
        <end position="320"/>
    </location>
</feature>
<dbReference type="InterPro" id="IPR002575">
    <property type="entry name" value="Aminoglycoside_PTrfase"/>
</dbReference>
<keyword evidence="4" id="KW-0418">Kinase</keyword>
<proteinExistence type="inferred from homology"/>
<dbReference type="AlphaFoldDB" id="A0A1I3L639"/>
<feature type="transmembrane region" description="Helical" evidence="2">
    <location>
        <begin position="12"/>
        <end position="32"/>
    </location>
</feature>
<dbReference type="PANTHER" id="PTHR21064">
    <property type="entry name" value="AMINOGLYCOSIDE PHOSPHOTRANSFERASE DOMAIN-CONTAINING PROTEIN-RELATED"/>
    <property type="match status" value="1"/>
</dbReference>
<protein>
    <submittedName>
        <fullName evidence="4">Homoserine kinase type II</fullName>
    </submittedName>
</protein>
<keyword evidence="2" id="KW-1133">Transmembrane helix</keyword>
<keyword evidence="2" id="KW-0812">Transmembrane</keyword>
<organism evidence="4 5">
    <name type="scientific">Thermoflavimicrobium dichotomicum</name>
    <dbReference type="NCBI Taxonomy" id="46223"/>
    <lineage>
        <taxon>Bacteria</taxon>
        <taxon>Bacillati</taxon>
        <taxon>Bacillota</taxon>
        <taxon>Bacilli</taxon>
        <taxon>Bacillales</taxon>
        <taxon>Thermoactinomycetaceae</taxon>
        <taxon>Thermoflavimicrobium</taxon>
    </lineage>
</organism>
<dbReference type="InterPro" id="IPR050249">
    <property type="entry name" value="Pseudomonas-type_ThrB"/>
</dbReference>
<keyword evidence="5" id="KW-1185">Reference proteome</keyword>
<evidence type="ECO:0000313" key="4">
    <source>
        <dbReference type="EMBL" id="SFI79895.1"/>
    </source>
</evidence>
<dbReference type="Proteomes" id="UP000199545">
    <property type="component" value="Unassembled WGS sequence"/>
</dbReference>
<dbReference type="InterPro" id="IPR011009">
    <property type="entry name" value="Kinase-like_dom_sf"/>
</dbReference>
<name>A0A1I3L639_9BACL</name>
<dbReference type="SUPFAM" id="SSF56112">
    <property type="entry name" value="Protein kinase-like (PK-like)"/>
    <property type="match status" value="1"/>
</dbReference>
<keyword evidence="4" id="KW-0808">Transferase</keyword>
<dbReference type="Gene3D" id="3.30.200.20">
    <property type="entry name" value="Phosphorylase Kinase, domain 1"/>
    <property type="match status" value="1"/>
</dbReference>
<evidence type="ECO:0000256" key="2">
    <source>
        <dbReference type="SAM" id="Phobius"/>
    </source>
</evidence>
<reference evidence="4 5" key="1">
    <citation type="submission" date="2016-10" db="EMBL/GenBank/DDBJ databases">
        <authorList>
            <person name="de Groot N.N."/>
        </authorList>
    </citation>
    <scope>NUCLEOTIDE SEQUENCE [LARGE SCALE GENOMIC DNA]</scope>
    <source>
        <strain evidence="4 5">DSM 44778</strain>
    </source>
</reference>
<dbReference type="EMBL" id="FORR01000002">
    <property type="protein sequence ID" value="SFI79895.1"/>
    <property type="molecule type" value="Genomic_DNA"/>
</dbReference>
<dbReference type="GO" id="GO:0019202">
    <property type="term" value="F:amino acid kinase activity"/>
    <property type="evidence" value="ECO:0007669"/>
    <property type="project" value="TreeGrafter"/>
</dbReference>
<sequence length="376" mass="43851">MIKSPIAKMGEGLCFCSELFLFGLFTSIVWFGSSRVLSNGQVGERVSGRGGEMRGDVVINEIVERIFSVFSFQIEELEPLDQGYQNKKWIAVTDQGEKLFIKSYSPVRYPPEKLRWVQIALKMQQQLYEEGVVCPKLYGNDQEYLLRTPSGFAFCLMEVCDGTVISPGQANWLQMYDLGRVTGYMHQILSRFPSGQLCWAPTRLHLLQKWRGEWERACSEERSLRVRFLLKRQKEIIESIDMQEFKKCPTGWAHQDLWMDNILFQGNLISGILDFDRLNYGYPDLDIARVLLSGAFSSSSGMNMEKVTAFVEGYRQYRELTTHQLARAFRLLWCQESPKWFTADIEDRSVNPQRFFEEVCWILEHWWDLEDVLKID</sequence>
<comment type="similarity">
    <text evidence="1">Belongs to the pseudomonas-type ThrB family.</text>
</comment>
<evidence type="ECO:0000259" key="3">
    <source>
        <dbReference type="Pfam" id="PF01636"/>
    </source>
</evidence>
<dbReference type="PANTHER" id="PTHR21064:SF6">
    <property type="entry name" value="AMINOGLYCOSIDE PHOSPHOTRANSFERASE DOMAIN-CONTAINING PROTEIN"/>
    <property type="match status" value="1"/>
</dbReference>
<dbReference type="Gene3D" id="3.90.1200.10">
    <property type="match status" value="1"/>
</dbReference>
<dbReference type="Pfam" id="PF01636">
    <property type="entry name" value="APH"/>
    <property type="match status" value="1"/>
</dbReference>
<dbReference type="STRING" id="46223.SAMN05421852_10244"/>
<evidence type="ECO:0000313" key="5">
    <source>
        <dbReference type="Proteomes" id="UP000199545"/>
    </source>
</evidence>
<evidence type="ECO:0000256" key="1">
    <source>
        <dbReference type="ARBA" id="ARBA00038240"/>
    </source>
</evidence>
<dbReference type="OrthoDB" id="9777460at2"/>
<accession>A0A1I3L639</accession>
<keyword evidence="2" id="KW-0472">Membrane</keyword>
<gene>
    <name evidence="4" type="ORF">SAMN05421852_10244</name>
</gene>